<comment type="caution">
    <text evidence="1">The sequence shown here is derived from an EMBL/GenBank/DDBJ whole genome shotgun (WGS) entry which is preliminary data.</text>
</comment>
<evidence type="ECO:0000313" key="2">
    <source>
        <dbReference type="Proteomes" id="UP000177068"/>
    </source>
</evidence>
<gene>
    <name evidence="1" type="ORF">A3A26_02980</name>
</gene>
<dbReference type="Proteomes" id="UP000177068">
    <property type="component" value="Unassembled WGS sequence"/>
</dbReference>
<evidence type="ECO:0000313" key="1">
    <source>
        <dbReference type="EMBL" id="OHB05847.1"/>
    </source>
</evidence>
<protein>
    <recommendedName>
        <fullName evidence="3">POTRA domain-containing protein</fullName>
    </recommendedName>
</protein>
<proteinExistence type="predicted"/>
<evidence type="ECO:0008006" key="3">
    <source>
        <dbReference type="Google" id="ProtNLM"/>
    </source>
</evidence>
<organism evidence="1 2">
    <name type="scientific">Candidatus Zambryskibacteria bacterium RIFCSPLOWO2_01_FULL_47_14</name>
    <dbReference type="NCBI Taxonomy" id="1802763"/>
    <lineage>
        <taxon>Bacteria</taxon>
        <taxon>Candidatus Zambryskiibacteriota</taxon>
    </lineage>
</organism>
<name>A0A1G2U8Q2_9BACT</name>
<reference evidence="1 2" key="1">
    <citation type="journal article" date="2016" name="Nat. Commun.">
        <title>Thousands of microbial genomes shed light on interconnected biogeochemical processes in an aquifer system.</title>
        <authorList>
            <person name="Anantharaman K."/>
            <person name="Brown C.T."/>
            <person name="Hug L.A."/>
            <person name="Sharon I."/>
            <person name="Castelle C.J."/>
            <person name="Probst A.J."/>
            <person name="Thomas B.C."/>
            <person name="Singh A."/>
            <person name="Wilkins M.J."/>
            <person name="Karaoz U."/>
            <person name="Brodie E.L."/>
            <person name="Williams K.H."/>
            <person name="Hubbard S.S."/>
            <person name="Banfield J.F."/>
        </authorList>
    </citation>
    <scope>NUCLEOTIDE SEQUENCE [LARGE SCALE GENOMIC DNA]</scope>
</reference>
<sequence>MKKRSILSSRHVEELRKHRRQKAGAKALVFLLIIGALFVGLGFASEWQRINIQNLEISGNKVVEAKEVEGVVLSMLDGKYLWLFSKTNFLFYPKGKIKKTLAENFLILKDIDLALENANTLKITLTEREAKFTWCGEELPEDLSTGKCYFMDEGGYIYAEAPYFSGDVYFKFFGRTENNGNQPLGSYFLPEIFRRLVYFRDAAEGMNLNPSFVVVKNDDDAELYLGSQINAPKIIFKLNADIEKTAQNLELVLGGEELKEKIEALQYVDLRFGNKVYFK</sequence>
<dbReference type="EMBL" id="MHWG01000009">
    <property type="protein sequence ID" value="OHB05847.1"/>
    <property type="molecule type" value="Genomic_DNA"/>
</dbReference>
<dbReference type="AlphaFoldDB" id="A0A1G2U8Q2"/>
<accession>A0A1G2U8Q2</accession>